<dbReference type="InterPro" id="IPR001753">
    <property type="entry name" value="Enoyl-CoA_hydra/iso"/>
</dbReference>
<evidence type="ECO:0000256" key="2">
    <source>
        <dbReference type="ARBA" id="ARBA00000765"/>
    </source>
</evidence>
<reference evidence="4 5" key="1">
    <citation type="journal article" date="2013" name="Curr. Biol.">
        <title>The Genome of the Foraminiferan Reticulomyxa filosa.</title>
        <authorList>
            <person name="Glockner G."/>
            <person name="Hulsmann N."/>
            <person name="Schleicher M."/>
            <person name="Noegel A.A."/>
            <person name="Eichinger L."/>
            <person name="Gallinger C."/>
            <person name="Pawlowski J."/>
            <person name="Sierra R."/>
            <person name="Euteneuer U."/>
            <person name="Pillet L."/>
            <person name="Moustafa A."/>
            <person name="Platzer M."/>
            <person name="Groth M."/>
            <person name="Szafranski K."/>
            <person name="Schliwa M."/>
        </authorList>
    </citation>
    <scope>NUCLEOTIDE SEQUENCE [LARGE SCALE GENOMIC DNA]</scope>
</reference>
<dbReference type="PANTHER" id="PTHR11941:SF75">
    <property type="entry name" value="ENOYL-COA HYDRATASE_ISOMERASE FAMILY PROTEIN"/>
    <property type="match status" value="1"/>
</dbReference>
<proteinExistence type="predicted"/>
<dbReference type="PANTHER" id="PTHR11941">
    <property type="entry name" value="ENOYL-COA HYDRATASE-RELATED"/>
    <property type="match status" value="1"/>
</dbReference>
<comment type="caution">
    <text evidence="4">The sequence shown here is derived from an EMBL/GenBank/DDBJ whole genome shotgun (WGS) entry which is preliminary data.</text>
</comment>
<comment type="catalytic activity">
    <reaction evidence="2">
        <text>a (3E)-enoyl-CoA = a 4-saturated (2E)-enoyl-CoA</text>
        <dbReference type="Rhea" id="RHEA:45228"/>
        <dbReference type="ChEBI" id="CHEBI:58521"/>
        <dbReference type="ChEBI" id="CHEBI:85097"/>
        <dbReference type="EC" id="5.3.3.8"/>
    </reaction>
</comment>
<gene>
    <name evidence="4" type="ORF">RFI_02650</name>
</gene>
<sequence length="243" mass="27047">MSSQNLFSDNIMTLTDESNILILTMKNGENRFSRSFVNSLNEALDAIEKTQNPKVLIITGSDKFFSNGLDLGGIQKDVTLLPAVTKVLSRILVLGIPTVAAINGHAYGAGLFLAMCCDWRFMRKDRGYLCFPEVDLGLPFSWGFAKVVTSKIEKNLFREMSLLAKKYDASEAKQKGIVDDVFESSELLSQSKKFATTVLLGKSKHRGAYHKMKVELYIEAYLGLKNFSPTNTDEYASTTKSKL</sequence>
<keyword evidence="3" id="KW-0443">Lipid metabolism</keyword>
<dbReference type="EMBL" id="ASPP01002562">
    <property type="protein sequence ID" value="ETO34445.1"/>
    <property type="molecule type" value="Genomic_DNA"/>
</dbReference>
<dbReference type="InterPro" id="IPR029045">
    <property type="entry name" value="ClpP/crotonase-like_dom_sf"/>
</dbReference>
<dbReference type="AlphaFoldDB" id="X6P7F7"/>
<dbReference type="GO" id="GO:0006635">
    <property type="term" value="P:fatty acid beta-oxidation"/>
    <property type="evidence" value="ECO:0007669"/>
    <property type="project" value="TreeGrafter"/>
</dbReference>
<evidence type="ECO:0000313" key="5">
    <source>
        <dbReference type="Proteomes" id="UP000023152"/>
    </source>
</evidence>
<dbReference type="OMA" id="SIVCTNP"/>
<evidence type="ECO:0000313" key="4">
    <source>
        <dbReference type="EMBL" id="ETO34445.1"/>
    </source>
</evidence>
<dbReference type="SUPFAM" id="SSF52096">
    <property type="entry name" value="ClpP/crotonase"/>
    <property type="match status" value="1"/>
</dbReference>
<protein>
    <submittedName>
        <fullName evidence="4">Enoyl-CoA hydratase/isomerase</fullName>
    </submittedName>
</protein>
<dbReference type="GO" id="GO:0005777">
    <property type="term" value="C:peroxisome"/>
    <property type="evidence" value="ECO:0007669"/>
    <property type="project" value="TreeGrafter"/>
</dbReference>
<evidence type="ECO:0000256" key="1">
    <source>
        <dbReference type="ARBA" id="ARBA00000452"/>
    </source>
</evidence>
<dbReference type="FunFam" id="3.90.226.10:FF:000049">
    <property type="entry name" value="Enoyl-CoA delta isomerase 3"/>
    <property type="match status" value="1"/>
</dbReference>
<accession>X6P7F7</accession>
<dbReference type="GO" id="GO:0004165">
    <property type="term" value="F:delta(3)-delta(2)-enoyl-CoA isomerase activity"/>
    <property type="evidence" value="ECO:0007669"/>
    <property type="project" value="UniProtKB-EC"/>
</dbReference>
<dbReference type="Pfam" id="PF00378">
    <property type="entry name" value="ECH_1"/>
    <property type="match status" value="1"/>
</dbReference>
<organism evidence="4 5">
    <name type="scientific">Reticulomyxa filosa</name>
    <dbReference type="NCBI Taxonomy" id="46433"/>
    <lineage>
        <taxon>Eukaryota</taxon>
        <taxon>Sar</taxon>
        <taxon>Rhizaria</taxon>
        <taxon>Retaria</taxon>
        <taxon>Foraminifera</taxon>
        <taxon>Monothalamids</taxon>
        <taxon>Reticulomyxidae</taxon>
        <taxon>Reticulomyxa</taxon>
    </lineage>
</organism>
<dbReference type="Gene3D" id="3.90.226.10">
    <property type="entry name" value="2-enoyl-CoA Hydratase, Chain A, domain 1"/>
    <property type="match status" value="1"/>
</dbReference>
<dbReference type="Proteomes" id="UP000023152">
    <property type="component" value="Unassembled WGS sequence"/>
</dbReference>
<keyword evidence="5" id="KW-1185">Reference proteome</keyword>
<keyword evidence="4" id="KW-0413">Isomerase</keyword>
<comment type="catalytic activity">
    <reaction evidence="1">
        <text>a (3Z)-enoyl-CoA = a 4-saturated (2E)-enoyl-CoA</text>
        <dbReference type="Rhea" id="RHEA:45900"/>
        <dbReference type="ChEBI" id="CHEBI:85097"/>
        <dbReference type="ChEBI" id="CHEBI:85489"/>
        <dbReference type="EC" id="5.3.3.8"/>
    </reaction>
</comment>
<dbReference type="CDD" id="cd06558">
    <property type="entry name" value="crotonase-like"/>
    <property type="match status" value="1"/>
</dbReference>
<evidence type="ECO:0000256" key="3">
    <source>
        <dbReference type="ARBA" id="ARBA00023098"/>
    </source>
</evidence>
<dbReference type="OrthoDB" id="410701at2759"/>
<name>X6P7F7_RETFI</name>